<accession>A0A8D7AZP5</accession>
<organism evidence="1">
    <name type="scientific">Musa acuminata subsp. malaccensis</name>
    <name type="common">Wild banana</name>
    <name type="synonym">Musa malaccensis</name>
    <dbReference type="NCBI Taxonomy" id="214687"/>
    <lineage>
        <taxon>Eukaryota</taxon>
        <taxon>Viridiplantae</taxon>
        <taxon>Streptophyta</taxon>
        <taxon>Embryophyta</taxon>
        <taxon>Tracheophyta</taxon>
        <taxon>Spermatophyta</taxon>
        <taxon>Magnoliopsida</taxon>
        <taxon>Liliopsida</taxon>
        <taxon>Zingiberales</taxon>
        <taxon>Musaceae</taxon>
        <taxon>Musa</taxon>
    </lineage>
</organism>
<protein>
    <submittedName>
        <fullName evidence="1">(wild Malaysian banana) hypothetical protein</fullName>
    </submittedName>
</protein>
<dbReference type="EMBL" id="HG996466">
    <property type="protein sequence ID" value="CAG1858933.1"/>
    <property type="molecule type" value="Genomic_DNA"/>
</dbReference>
<proteinExistence type="predicted"/>
<sequence length="122" mass="12289">MEGRRSASEAIEGSALALEGVDDVHGGDGLTSGVFGVGDGVADDVLQENLEDAAGLLVDEAGDALDATTAGEAADGRLRDALDVVAKDLAVALRPALAQPLASLPAPRHGRIGRRPLGKIRG</sequence>
<name>A0A8D7AZP5_MUSAM</name>
<dbReference type="AlphaFoldDB" id="A0A8D7AZP5"/>
<gene>
    <name evidence="1" type="ORF">GSMUA_292280.1</name>
</gene>
<reference evidence="1" key="1">
    <citation type="submission" date="2021-03" db="EMBL/GenBank/DDBJ databases">
        <authorList>
            <consortium name="Genoscope - CEA"/>
            <person name="William W."/>
        </authorList>
    </citation>
    <scope>NUCLEOTIDE SEQUENCE</scope>
    <source>
        <strain evidence="1">Doubled-haploid Pahang</strain>
    </source>
</reference>
<evidence type="ECO:0000313" key="1">
    <source>
        <dbReference type="EMBL" id="CAG1858933.1"/>
    </source>
</evidence>